<dbReference type="RefSeq" id="WP_066623936.1">
    <property type="nucleotide sequence ID" value="NZ_FQXL01000005.1"/>
</dbReference>
<dbReference type="InterPro" id="IPR035903">
    <property type="entry name" value="HesB-like_dom_sf"/>
</dbReference>
<organism evidence="1 2">
    <name type="scientific">Clostridium magnum DSM 2767</name>
    <dbReference type="NCBI Taxonomy" id="1121326"/>
    <lineage>
        <taxon>Bacteria</taxon>
        <taxon>Bacillati</taxon>
        <taxon>Bacillota</taxon>
        <taxon>Clostridia</taxon>
        <taxon>Eubacteriales</taxon>
        <taxon>Clostridiaceae</taxon>
        <taxon>Clostridium</taxon>
    </lineage>
</organism>
<gene>
    <name evidence="1" type="ORF">CLMAG_31000</name>
</gene>
<accession>A0A162SJ57</accession>
<evidence type="ECO:0000313" key="1">
    <source>
        <dbReference type="EMBL" id="KZL91341.1"/>
    </source>
</evidence>
<name>A0A162SJ57_9CLOT</name>
<dbReference type="NCBIfam" id="TIGR01911">
    <property type="entry name" value="HesB_rel_seleno"/>
    <property type="match status" value="1"/>
</dbReference>
<dbReference type="Gene3D" id="2.60.300.12">
    <property type="entry name" value="HesB-like domain"/>
    <property type="match status" value="1"/>
</dbReference>
<proteinExistence type="predicted"/>
<reference evidence="1 2" key="1">
    <citation type="submission" date="2016-04" db="EMBL/GenBank/DDBJ databases">
        <title>Genome sequence of Clostridium magnum DSM 2767.</title>
        <authorList>
            <person name="Poehlein A."/>
            <person name="Uhlig R."/>
            <person name="Fischer R."/>
            <person name="Bahl H."/>
            <person name="Daniel R."/>
        </authorList>
    </citation>
    <scope>NUCLEOTIDE SEQUENCE [LARGE SCALE GENOMIC DNA]</scope>
    <source>
        <strain evidence="1 2">DSM 2767</strain>
    </source>
</reference>
<dbReference type="Proteomes" id="UP000076603">
    <property type="component" value="Unassembled WGS sequence"/>
</dbReference>
<keyword evidence="2" id="KW-1185">Reference proteome</keyword>
<dbReference type="InterPro" id="IPR010965">
    <property type="entry name" value="HesB-rel_seleno"/>
</dbReference>
<evidence type="ECO:0000313" key="2">
    <source>
        <dbReference type="Proteomes" id="UP000076603"/>
    </source>
</evidence>
<dbReference type="SUPFAM" id="SSF89360">
    <property type="entry name" value="HesB-like domain"/>
    <property type="match status" value="1"/>
</dbReference>
<protein>
    <submittedName>
        <fullName evidence="1">Iron-sulfur cluster biosynthesis</fullName>
    </submittedName>
</protein>
<dbReference type="EMBL" id="LWAE01000003">
    <property type="protein sequence ID" value="KZL91341.1"/>
    <property type="molecule type" value="Genomic_DNA"/>
</dbReference>
<dbReference type="OrthoDB" id="2355011at2"/>
<sequence>MSNVRISDEAYEEFKGFLDSHCLENYDLRVTYMGKNCQGVTFNINCEEQQPGDIVEKIKDINFFIPQELIDEYEGFIILSSTENNGQGLEFKPIRVPKSNCTVCPGC</sequence>
<dbReference type="PATRIC" id="fig|1121326.3.peg.3127"/>
<dbReference type="AlphaFoldDB" id="A0A162SJ57"/>
<comment type="caution">
    <text evidence="1">The sequence shown here is derived from an EMBL/GenBank/DDBJ whole genome shotgun (WGS) entry which is preliminary data.</text>
</comment>
<dbReference type="STRING" id="1121326.CLMAG_31000"/>